<protein>
    <recommendedName>
        <fullName evidence="4">SUKH-3 immunity protein</fullName>
    </recommendedName>
</protein>
<dbReference type="EMBL" id="BAAAOS010000053">
    <property type="protein sequence ID" value="GAA1602681.1"/>
    <property type="molecule type" value="Genomic_DNA"/>
</dbReference>
<evidence type="ECO:0000256" key="1">
    <source>
        <dbReference type="SAM" id="MobiDB-lite"/>
    </source>
</evidence>
<comment type="caution">
    <text evidence="2">The sequence shown here is derived from an EMBL/GenBank/DDBJ whole genome shotgun (WGS) entry which is preliminary data.</text>
</comment>
<accession>A0ABP4QAD1</accession>
<evidence type="ECO:0008006" key="4">
    <source>
        <dbReference type="Google" id="ProtNLM"/>
    </source>
</evidence>
<organism evidence="2 3">
    <name type="scientific">Kribbella sancticallisti</name>
    <dbReference type="NCBI Taxonomy" id="460087"/>
    <lineage>
        <taxon>Bacteria</taxon>
        <taxon>Bacillati</taxon>
        <taxon>Actinomycetota</taxon>
        <taxon>Actinomycetes</taxon>
        <taxon>Propionibacteriales</taxon>
        <taxon>Kribbellaceae</taxon>
        <taxon>Kribbella</taxon>
    </lineage>
</organism>
<sequence length="319" mass="35445">MTQDFERGHIVAHGPSTRVVQLTTGERVSFAPEALEGMVRQARESFIAMNIEHLNMLPPIGRWSDGEVKTLEDGEQQLLLYGEFLQQYVAKSEFDDPFRPEVLSEQGAPEILTASISAEARNFDPEVWRDAVDESPLPVKETHKWSDLPPLEWVLVVPVAWGAAKFMGSFLERLGQEAAEAVVAWFKRTSRKARDAGRDRYVTISFELDDDRQVSGFIPFAAADDDISYVQAALGSAGMLAEIAGALNEGASPGTHQITYLWDGSTWQLAWFVNDDGVFLTKYFTEHRPDPERFLGRPMFPELPTDDSADGSGEPAAGH</sequence>
<evidence type="ECO:0000313" key="3">
    <source>
        <dbReference type="Proteomes" id="UP001500393"/>
    </source>
</evidence>
<gene>
    <name evidence="2" type="ORF">GCM10009789_65820</name>
</gene>
<name>A0ABP4QAD1_9ACTN</name>
<evidence type="ECO:0000313" key="2">
    <source>
        <dbReference type="EMBL" id="GAA1602681.1"/>
    </source>
</evidence>
<feature type="region of interest" description="Disordered" evidence="1">
    <location>
        <begin position="295"/>
        <end position="319"/>
    </location>
</feature>
<proteinExistence type="predicted"/>
<dbReference type="Proteomes" id="UP001500393">
    <property type="component" value="Unassembled WGS sequence"/>
</dbReference>
<reference evidence="3" key="1">
    <citation type="journal article" date="2019" name="Int. J. Syst. Evol. Microbiol.">
        <title>The Global Catalogue of Microorganisms (GCM) 10K type strain sequencing project: providing services to taxonomists for standard genome sequencing and annotation.</title>
        <authorList>
            <consortium name="The Broad Institute Genomics Platform"/>
            <consortium name="The Broad Institute Genome Sequencing Center for Infectious Disease"/>
            <person name="Wu L."/>
            <person name="Ma J."/>
        </authorList>
    </citation>
    <scope>NUCLEOTIDE SEQUENCE [LARGE SCALE GENOMIC DNA]</scope>
    <source>
        <strain evidence="3">JCM 14969</strain>
    </source>
</reference>
<keyword evidence="3" id="KW-1185">Reference proteome</keyword>